<dbReference type="EMBL" id="UZAG01000291">
    <property type="protein sequence ID" value="VDO07908.1"/>
    <property type="molecule type" value="Genomic_DNA"/>
</dbReference>
<feature type="region of interest" description="Disordered" evidence="1">
    <location>
        <begin position="1"/>
        <end position="47"/>
    </location>
</feature>
<dbReference type="Proteomes" id="UP000280834">
    <property type="component" value="Unassembled WGS sequence"/>
</dbReference>
<sequence length="281" mass="30824">MQARLDQASLSDDHSPSSSANEFPSHEMNDTGERRSTRAETEARKLREECSRQRSVIANLKGTISNLQQQMSAQETKYVADLLAIREKSAESRANNRRSRMALETDLARCLETCRAFAASETTRENDEDNCMAALLNRMSVPKSITPTPTYATDASSHVTASAVTIPNADVCPFPWHNERVSSGRSDSQGDRMEEGSEAADTDGDMNMDANFFINERLSPRNEDGERSNEESTKTISAYPGSISSASNEDSNESAELAHIGLGQFARPALPPTRSPIAKKD</sequence>
<feature type="compositionally biased region" description="Basic and acidic residues" evidence="1">
    <location>
        <begin position="218"/>
        <end position="233"/>
    </location>
</feature>
<evidence type="ECO:0000313" key="2">
    <source>
        <dbReference type="EMBL" id="VDO07908.1"/>
    </source>
</evidence>
<feature type="region of interest" description="Disordered" evidence="1">
    <location>
        <begin position="174"/>
        <end position="281"/>
    </location>
</feature>
<gene>
    <name evidence="2" type="ORF">BTMF_LOCUS528</name>
</gene>
<feature type="compositionally biased region" description="Basic and acidic residues" evidence="1">
    <location>
        <begin position="177"/>
        <end position="195"/>
    </location>
</feature>
<dbReference type="AlphaFoldDB" id="A0A0R3Q4E6"/>
<feature type="compositionally biased region" description="Basic and acidic residues" evidence="1">
    <location>
        <begin position="24"/>
        <end position="47"/>
    </location>
</feature>
<evidence type="ECO:0000256" key="1">
    <source>
        <dbReference type="SAM" id="MobiDB-lite"/>
    </source>
</evidence>
<keyword evidence="3" id="KW-1185">Reference proteome</keyword>
<evidence type="ECO:0000313" key="4">
    <source>
        <dbReference type="WBParaSite" id="BTMF_0000117201-mRNA-1"/>
    </source>
</evidence>
<name>A0A0R3Q4E6_9BILA</name>
<evidence type="ECO:0000313" key="3">
    <source>
        <dbReference type="Proteomes" id="UP000280834"/>
    </source>
</evidence>
<reference evidence="2 3" key="2">
    <citation type="submission" date="2018-11" db="EMBL/GenBank/DDBJ databases">
        <authorList>
            <consortium name="Pathogen Informatics"/>
        </authorList>
    </citation>
    <scope>NUCLEOTIDE SEQUENCE [LARGE SCALE GENOMIC DNA]</scope>
</reference>
<protein>
    <submittedName>
        <fullName evidence="4">Similar to</fullName>
    </submittedName>
</protein>
<organism evidence="4">
    <name type="scientific">Brugia timori</name>
    <dbReference type="NCBI Taxonomy" id="42155"/>
    <lineage>
        <taxon>Eukaryota</taxon>
        <taxon>Metazoa</taxon>
        <taxon>Ecdysozoa</taxon>
        <taxon>Nematoda</taxon>
        <taxon>Chromadorea</taxon>
        <taxon>Rhabditida</taxon>
        <taxon>Spirurina</taxon>
        <taxon>Spiruromorpha</taxon>
        <taxon>Filarioidea</taxon>
        <taxon>Onchocercidae</taxon>
        <taxon>Brugia</taxon>
    </lineage>
</organism>
<reference evidence="4" key="1">
    <citation type="submission" date="2017-02" db="UniProtKB">
        <authorList>
            <consortium name="WormBaseParasite"/>
        </authorList>
    </citation>
    <scope>IDENTIFICATION</scope>
</reference>
<feature type="compositionally biased region" description="Acidic residues" evidence="1">
    <location>
        <begin position="196"/>
        <end position="206"/>
    </location>
</feature>
<accession>A0A0R3Q4E6</accession>
<dbReference type="STRING" id="42155.A0A0R3Q4E6"/>
<dbReference type="WBParaSite" id="BTMF_0000117201-mRNA-1">
    <property type="protein sequence ID" value="BTMF_0000117201-mRNA-1"/>
    <property type="gene ID" value="BTMF_0000117201"/>
</dbReference>
<proteinExistence type="predicted"/>